<dbReference type="OrthoDB" id="3924768at2759"/>
<gene>
    <name evidence="2" type="ORF">CC86DRAFT_165152</name>
</gene>
<evidence type="ECO:0000313" key="3">
    <source>
        <dbReference type="Proteomes" id="UP000799424"/>
    </source>
</evidence>
<feature type="region of interest" description="Disordered" evidence="1">
    <location>
        <begin position="1"/>
        <end position="55"/>
    </location>
</feature>
<sequence length="426" mass="47818">MAATEAFKRGSVDKGDEKSRVETIETVQLPSKPPVLEVARIRTDDEDDEDDDSTYRHSTFHIYGEKECYKVISPALDPTKERRTGPTLKQLKARRAEQKERKASGLPPTAPNDNAFFLHRPYLAFHIPPHVLYTGNSKHGTTPAVLIHPGCFWKEYKLQLGPSIGLPGVLDPRGVVAWKHNGGEKKALKADAHKLKGYKVRTWRLWGETGKEYVQCVKRSRATGEAMDPDVLDTKAPTQPAVADEVVHLRWSSPLSLQTRRYHFTYRGVDFHWKGTGTVKESRRCGVLLRFNHLKLVARLPLDTGDEKEMKKDQRREVCLGKFTSSVAKMKSGTLELYDMALVRLCEEYMSEMLEEDPFEDEEAESVDGPTESVTESFKTARLKKSTLYQVIVATALCMVGSEKEKRHTVLDFIMQAGEGGGGGGG</sequence>
<protein>
    <submittedName>
        <fullName evidence="2">Uncharacterized protein</fullName>
    </submittedName>
</protein>
<evidence type="ECO:0000256" key="1">
    <source>
        <dbReference type="SAM" id="MobiDB-lite"/>
    </source>
</evidence>
<name>A0A6A7ABF3_9PLEO</name>
<reference evidence="2" key="1">
    <citation type="journal article" date="2020" name="Stud. Mycol.">
        <title>101 Dothideomycetes genomes: a test case for predicting lifestyles and emergence of pathogens.</title>
        <authorList>
            <person name="Haridas S."/>
            <person name="Albert R."/>
            <person name="Binder M."/>
            <person name="Bloem J."/>
            <person name="Labutti K."/>
            <person name="Salamov A."/>
            <person name="Andreopoulos B."/>
            <person name="Baker S."/>
            <person name="Barry K."/>
            <person name="Bills G."/>
            <person name="Bluhm B."/>
            <person name="Cannon C."/>
            <person name="Castanera R."/>
            <person name="Culley D."/>
            <person name="Daum C."/>
            <person name="Ezra D."/>
            <person name="Gonzalez J."/>
            <person name="Henrissat B."/>
            <person name="Kuo A."/>
            <person name="Liang C."/>
            <person name="Lipzen A."/>
            <person name="Lutzoni F."/>
            <person name="Magnuson J."/>
            <person name="Mondo S."/>
            <person name="Nolan M."/>
            <person name="Ohm R."/>
            <person name="Pangilinan J."/>
            <person name="Park H.-J."/>
            <person name="Ramirez L."/>
            <person name="Alfaro M."/>
            <person name="Sun H."/>
            <person name="Tritt A."/>
            <person name="Yoshinaga Y."/>
            <person name="Zwiers L.-H."/>
            <person name="Turgeon B."/>
            <person name="Goodwin S."/>
            <person name="Spatafora J."/>
            <person name="Crous P."/>
            <person name="Grigoriev I."/>
        </authorList>
    </citation>
    <scope>NUCLEOTIDE SEQUENCE</scope>
    <source>
        <strain evidence="2">CBS 113818</strain>
    </source>
</reference>
<dbReference type="AlphaFoldDB" id="A0A6A7ABF3"/>
<organism evidence="2 3">
    <name type="scientific">Ophiobolus disseminans</name>
    <dbReference type="NCBI Taxonomy" id="1469910"/>
    <lineage>
        <taxon>Eukaryota</taxon>
        <taxon>Fungi</taxon>
        <taxon>Dikarya</taxon>
        <taxon>Ascomycota</taxon>
        <taxon>Pezizomycotina</taxon>
        <taxon>Dothideomycetes</taxon>
        <taxon>Pleosporomycetidae</taxon>
        <taxon>Pleosporales</taxon>
        <taxon>Pleosporineae</taxon>
        <taxon>Phaeosphaeriaceae</taxon>
        <taxon>Ophiobolus</taxon>
    </lineage>
</organism>
<keyword evidence="3" id="KW-1185">Reference proteome</keyword>
<dbReference type="Proteomes" id="UP000799424">
    <property type="component" value="Unassembled WGS sequence"/>
</dbReference>
<accession>A0A6A7ABF3</accession>
<dbReference type="EMBL" id="MU006219">
    <property type="protein sequence ID" value="KAF2830640.1"/>
    <property type="molecule type" value="Genomic_DNA"/>
</dbReference>
<feature type="compositionally biased region" description="Basic and acidic residues" evidence="1">
    <location>
        <begin position="1"/>
        <end position="23"/>
    </location>
</feature>
<evidence type="ECO:0000313" key="2">
    <source>
        <dbReference type="EMBL" id="KAF2830640.1"/>
    </source>
</evidence>
<proteinExistence type="predicted"/>